<organism evidence="1 2">
    <name type="scientific">Pirellulimonas nuda</name>
    <dbReference type="NCBI Taxonomy" id="2528009"/>
    <lineage>
        <taxon>Bacteria</taxon>
        <taxon>Pseudomonadati</taxon>
        <taxon>Planctomycetota</taxon>
        <taxon>Planctomycetia</taxon>
        <taxon>Pirellulales</taxon>
        <taxon>Lacipirellulaceae</taxon>
        <taxon>Pirellulimonas</taxon>
    </lineage>
</organism>
<evidence type="ECO:0008006" key="3">
    <source>
        <dbReference type="Google" id="ProtNLM"/>
    </source>
</evidence>
<name>A0A518D9R4_9BACT</name>
<keyword evidence="2" id="KW-1185">Reference proteome</keyword>
<dbReference type="Proteomes" id="UP000317429">
    <property type="component" value="Chromosome"/>
</dbReference>
<accession>A0A518D9R4</accession>
<reference evidence="1 2" key="1">
    <citation type="submission" date="2019-02" db="EMBL/GenBank/DDBJ databases">
        <title>Deep-cultivation of Planctomycetes and their phenomic and genomic characterization uncovers novel biology.</title>
        <authorList>
            <person name="Wiegand S."/>
            <person name="Jogler M."/>
            <person name="Boedeker C."/>
            <person name="Pinto D."/>
            <person name="Vollmers J."/>
            <person name="Rivas-Marin E."/>
            <person name="Kohn T."/>
            <person name="Peeters S.H."/>
            <person name="Heuer A."/>
            <person name="Rast P."/>
            <person name="Oberbeckmann S."/>
            <person name="Bunk B."/>
            <person name="Jeske O."/>
            <person name="Meyerdierks A."/>
            <person name="Storesund J.E."/>
            <person name="Kallscheuer N."/>
            <person name="Luecker S."/>
            <person name="Lage O.M."/>
            <person name="Pohl T."/>
            <person name="Merkel B.J."/>
            <person name="Hornburger P."/>
            <person name="Mueller R.-W."/>
            <person name="Bruemmer F."/>
            <person name="Labrenz M."/>
            <person name="Spormann A.M."/>
            <person name="Op den Camp H."/>
            <person name="Overmann J."/>
            <person name="Amann R."/>
            <person name="Jetten M.S.M."/>
            <person name="Mascher T."/>
            <person name="Medema M.H."/>
            <person name="Devos D.P."/>
            <person name="Kaster A.-K."/>
            <person name="Ovreas L."/>
            <person name="Rohde M."/>
            <person name="Galperin M.Y."/>
            <person name="Jogler C."/>
        </authorList>
    </citation>
    <scope>NUCLEOTIDE SEQUENCE [LARGE SCALE GENOMIC DNA]</scope>
    <source>
        <strain evidence="1 2">Pla175</strain>
    </source>
</reference>
<protein>
    <recommendedName>
        <fullName evidence="3">MgtE intracellular N domain protein</fullName>
    </recommendedName>
</protein>
<dbReference type="RefSeq" id="WP_145282930.1">
    <property type="nucleotide sequence ID" value="NZ_CP036291.1"/>
</dbReference>
<dbReference type="AlphaFoldDB" id="A0A518D9R4"/>
<evidence type="ECO:0000313" key="2">
    <source>
        <dbReference type="Proteomes" id="UP000317429"/>
    </source>
</evidence>
<dbReference type="EMBL" id="CP036291">
    <property type="protein sequence ID" value="QDU88229.1"/>
    <property type="molecule type" value="Genomic_DNA"/>
</dbReference>
<proteinExistence type="predicted"/>
<sequence>MRLLLAIIGYLCTATVIAAAAGFGYLWQSGRIDDEKAFRIVAIVHDVDLQKIEDERNEKPEVPAGEASLAEMARGRELLARDYEVKQEALRRGRQEFDHRLQKLTEATRRFEQTAQRVRVELEKQGEVSTKQAVDDVVRHLESVTPDVAKDLLLRVLNEPDGMTDVILLLDSMSPSKLKKVLQTFQSEEDLENLHAIHKLLLDGGPAADVLRQALGEINSLESVNP</sequence>
<dbReference type="KEGG" id="pnd:Pla175_16020"/>
<gene>
    <name evidence="1" type="ORF">Pla175_16020</name>
</gene>
<dbReference type="OrthoDB" id="275553at2"/>
<evidence type="ECO:0000313" key="1">
    <source>
        <dbReference type="EMBL" id="QDU88229.1"/>
    </source>
</evidence>